<reference evidence="4" key="1">
    <citation type="submission" date="2017-02" db="UniProtKB">
        <authorList>
            <consortium name="WormBaseParasite"/>
        </authorList>
    </citation>
    <scope>IDENTIFICATION</scope>
</reference>
<organism evidence="4">
    <name type="scientific">Hymenolepis diminuta</name>
    <name type="common">Rat tapeworm</name>
    <dbReference type="NCBI Taxonomy" id="6216"/>
    <lineage>
        <taxon>Eukaryota</taxon>
        <taxon>Metazoa</taxon>
        <taxon>Spiralia</taxon>
        <taxon>Lophotrochozoa</taxon>
        <taxon>Platyhelminthes</taxon>
        <taxon>Cestoda</taxon>
        <taxon>Eucestoda</taxon>
        <taxon>Cyclophyllidea</taxon>
        <taxon>Hymenolepididae</taxon>
        <taxon>Hymenolepis</taxon>
    </lineage>
</organism>
<evidence type="ECO:0000313" key="4">
    <source>
        <dbReference type="WBParaSite" id="HDID_0000777901-mRNA-1"/>
    </source>
</evidence>
<feature type="transmembrane region" description="Helical" evidence="1">
    <location>
        <begin position="49"/>
        <end position="79"/>
    </location>
</feature>
<sequence length="104" mass="11672">MRGWFEEVRPAEEEENWDFYVSVVASFGACSMLDFDLSRTSSGLRVLSFFVGIAFDLVSSGWLVLARVGSAAFLFLPIWNHQVITEDNKSSLSVWEGTASEVRN</sequence>
<proteinExistence type="predicted"/>
<dbReference type="EMBL" id="UYSG01010978">
    <property type="protein sequence ID" value="VDL60095.1"/>
    <property type="molecule type" value="Genomic_DNA"/>
</dbReference>
<evidence type="ECO:0000256" key="1">
    <source>
        <dbReference type="SAM" id="Phobius"/>
    </source>
</evidence>
<dbReference type="Proteomes" id="UP000274504">
    <property type="component" value="Unassembled WGS sequence"/>
</dbReference>
<accession>A0A0R3SRH9</accession>
<keyword evidence="1" id="KW-0812">Transmembrane</keyword>
<gene>
    <name evidence="2" type="ORF">HDID_LOCUS7777</name>
</gene>
<reference evidence="2 3" key="2">
    <citation type="submission" date="2018-11" db="EMBL/GenBank/DDBJ databases">
        <authorList>
            <consortium name="Pathogen Informatics"/>
        </authorList>
    </citation>
    <scope>NUCLEOTIDE SEQUENCE [LARGE SCALE GENOMIC DNA]</scope>
</reference>
<protein>
    <submittedName>
        <fullName evidence="4">Transmembrane protein</fullName>
    </submittedName>
</protein>
<name>A0A0R3SRH9_HYMDI</name>
<dbReference type="WBParaSite" id="HDID_0000777901-mRNA-1">
    <property type="protein sequence ID" value="HDID_0000777901-mRNA-1"/>
    <property type="gene ID" value="HDID_0000777901"/>
</dbReference>
<keyword evidence="1" id="KW-0472">Membrane</keyword>
<keyword evidence="1" id="KW-1133">Transmembrane helix</keyword>
<evidence type="ECO:0000313" key="3">
    <source>
        <dbReference type="Proteomes" id="UP000274504"/>
    </source>
</evidence>
<dbReference type="PROSITE" id="PS51257">
    <property type="entry name" value="PROKAR_LIPOPROTEIN"/>
    <property type="match status" value="1"/>
</dbReference>
<evidence type="ECO:0000313" key="2">
    <source>
        <dbReference type="EMBL" id="VDL60095.1"/>
    </source>
</evidence>
<dbReference type="AlphaFoldDB" id="A0A0R3SRH9"/>